<evidence type="ECO:0000259" key="2">
    <source>
        <dbReference type="PROSITE" id="PS50846"/>
    </source>
</evidence>
<gene>
    <name evidence="3" type="ORF">SBA5_290162</name>
</gene>
<keyword evidence="1" id="KW-0479">Metal-binding</keyword>
<proteinExistence type="predicted"/>
<dbReference type="Pfam" id="PF00403">
    <property type="entry name" value="HMA"/>
    <property type="match status" value="1"/>
</dbReference>
<dbReference type="Proteomes" id="UP000239735">
    <property type="component" value="Unassembled WGS sequence"/>
</dbReference>
<dbReference type="CDD" id="cd00371">
    <property type="entry name" value="HMA"/>
    <property type="match status" value="1"/>
</dbReference>
<sequence>MAEFTLKIDGMHCASCVRRVSQALSATAGVALNEVTVGTAKLSSAEPLPVDAAIAALAKAGFAAHLES</sequence>
<dbReference type="SUPFAM" id="SSF55008">
    <property type="entry name" value="HMA, heavy metal-associated domain"/>
    <property type="match status" value="1"/>
</dbReference>
<dbReference type="OrthoDB" id="9813965at2"/>
<dbReference type="InterPro" id="IPR006121">
    <property type="entry name" value="HMA_dom"/>
</dbReference>
<feature type="domain" description="HMA" evidence="2">
    <location>
        <begin position="2"/>
        <end position="65"/>
    </location>
</feature>
<dbReference type="InterPro" id="IPR036163">
    <property type="entry name" value="HMA_dom_sf"/>
</dbReference>
<dbReference type="GO" id="GO:0046872">
    <property type="term" value="F:metal ion binding"/>
    <property type="evidence" value="ECO:0007669"/>
    <property type="project" value="UniProtKB-KW"/>
</dbReference>
<dbReference type="InterPro" id="IPR017969">
    <property type="entry name" value="Heavy-metal-associated_CS"/>
</dbReference>
<evidence type="ECO:0000256" key="1">
    <source>
        <dbReference type="ARBA" id="ARBA00022723"/>
    </source>
</evidence>
<protein>
    <submittedName>
        <fullName evidence="3">Heavy metal transport/detoxification protein</fullName>
    </submittedName>
</protein>
<evidence type="ECO:0000313" key="3">
    <source>
        <dbReference type="EMBL" id="SPE20308.1"/>
    </source>
</evidence>
<dbReference type="Gene3D" id="3.30.70.100">
    <property type="match status" value="1"/>
</dbReference>
<dbReference type="AlphaFoldDB" id="A0A2N9LAL2"/>
<name>A0A2N9LAL2_9BACT</name>
<accession>A0A2N9LAL2</accession>
<dbReference type="EMBL" id="OKRB01000085">
    <property type="protein sequence ID" value="SPE20308.1"/>
    <property type="molecule type" value="Genomic_DNA"/>
</dbReference>
<organism evidence="3 4">
    <name type="scientific">Candidatus Sulfuritelmatomonas gaucii</name>
    <dbReference type="NCBI Taxonomy" id="2043161"/>
    <lineage>
        <taxon>Bacteria</taxon>
        <taxon>Pseudomonadati</taxon>
        <taxon>Acidobacteriota</taxon>
        <taxon>Terriglobia</taxon>
        <taxon>Terriglobales</taxon>
        <taxon>Acidobacteriaceae</taxon>
        <taxon>Candidatus Sulfuritelmatomonas</taxon>
    </lineage>
</organism>
<dbReference type="PROSITE" id="PS01047">
    <property type="entry name" value="HMA_1"/>
    <property type="match status" value="1"/>
</dbReference>
<evidence type="ECO:0000313" key="4">
    <source>
        <dbReference type="Proteomes" id="UP000239735"/>
    </source>
</evidence>
<dbReference type="PROSITE" id="PS50846">
    <property type="entry name" value="HMA_2"/>
    <property type="match status" value="1"/>
</dbReference>
<reference evidence="4" key="1">
    <citation type="submission" date="2018-02" db="EMBL/GenBank/DDBJ databases">
        <authorList>
            <person name="Hausmann B."/>
        </authorList>
    </citation>
    <scope>NUCLEOTIDE SEQUENCE [LARGE SCALE GENOMIC DNA]</scope>
    <source>
        <strain evidence="4">Peat soil MAG SbA5</strain>
    </source>
</reference>